<dbReference type="EMBL" id="CP034791">
    <property type="protein sequence ID" value="AZT91226.1"/>
    <property type="molecule type" value="Genomic_DNA"/>
</dbReference>
<organism evidence="1 2">
    <name type="scientific">Caldicellulosiruptor changbaiensis</name>
    <dbReference type="NCBI Taxonomy" id="1222016"/>
    <lineage>
        <taxon>Bacteria</taxon>
        <taxon>Bacillati</taxon>
        <taxon>Bacillota</taxon>
        <taxon>Bacillota incertae sedis</taxon>
        <taxon>Caldicellulosiruptorales</taxon>
        <taxon>Caldicellulosiruptoraceae</taxon>
        <taxon>Caldicellulosiruptor</taxon>
    </lineage>
</organism>
<keyword evidence="2" id="KW-1185">Reference proteome</keyword>
<dbReference type="Proteomes" id="UP000282930">
    <property type="component" value="Chromosome"/>
</dbReference>
<dbReference type="AlphaFoldDB" id="A0A3T0D8C5"/>
<evidence type="ECO:0000313" key="1">
    <source>
        <dbReference type="EMBL" id="AZT91226.1"/>
    </source>
</evidence>
<name>A0A3T0D8C5_9FIRM</name>
<dbReference type="KEGG" id="ccha:ELD05_11625"/>
<dbReference type="RefSeq" id="WP_127352559.1">
    <property type="nucleotide sequence ID" value="NZ_CP034791.1"/>
</dbReference>
<gene>
    <name evidence="1" type="ORF">ELD05_11625</name>
</gene>
<protein>
    <submittedName>
        <fullName evidence="1">Permease</fullName>
    </submittedName>
</protein>
<sequence>MAYKNFKLAIYCPAGFLKNVELETLEKDLEFFQRYLDISKVYLETHRGADTVPREKMLRMKEFFERQNIKTSGGITATVVFGNEELDYYRIFNTFCYTNQKHLDKLKEIVQYTASLFDEIILDDFFFTACTCPSCISAKGNLSWSEFRLNLMTEVSREYVIKPAKSVNPNVKLIVKYPNWIESYQETGYNPQTQVVLFDYVYTGTETRDPAYTQQHLPRYASYSLLRWFENLKPGKNLGGWFDSLDCLYNIGSYLEQANLTVFAKAKEITLFAFPHLRNSIFVPALGLQLRHLDEICKYIENPIGIPVYHPFNSYGEDHVYDYLGMVGIPFELTPYFPENSNIVFITADCTNDKDILQKLKEHLLAGKDVIMTSGFLKAMQGKGIEDLTSVRVTDKKVFTNLFAIKTEVCSFSKYVYGKKEILIPVLEHRTNASWQEIVAISGENNFPVLMKDSYGKGTIYTFTIPENYSDIYNWPLDVLTEIRRVFMKNFDSYIEAGEKIGIFAYSNGTFIIESFLPYRTKVNLHIKNRNKKLVDPLKASDLKVSMISENENIYEINLEPTSFRVLKLEN</sequence>
<evidence type="ECO:0000313" key="2">
    <source>
        <dbReference type="Proteomes" id="UP000282930"/>
    </source>
</evidence>
<proteinExistence type="predicted"/>
<accession>A0A3T0D8C5</accession>
<reference evidence="1 2" key="1">
    <citation type="submission" date="2018-12" db="EMBL/GenBank/DDBJ databases">
        <title>Genome sequence from the cellulolytic species, Caldicellulosiruptor changbaiensis.</title>
        <authorList>
            <person name="Blumer-Schuette S.E."/>
            <person name="Mendoza C."/>
        </authorList>
    </citation>
    <scope>NUCLEOTIDE SEQUENCE [LARGE SCALE GENOMIC DNA]</scope>
    <source>
        <strain evidence="1 2">CBS-Z</strain>
    </source>
</reference>